<keyword evidence="1" id="KW-0732">Signal</keyword>
<proteinExistence type="predicted"/>
<dbReference type="AlphaFoldDB" id="A0A6B0U7H8"/>
<organism evidence="2">
    <name type="scientific">Ixodes ricinus</name>
    <name type="common">Common tick</name>
    <name type="synonym">Acarus ricinus</name>
    <dbReference type="NCBI Taxonomy" id="34613"/>
    <lineage>
        <taxon>Eukaryota</taxon>
        <taxon>Metazoa</taxon>
        <taxon>Ecdysozoa</taxon>
        <taxon>Arthropoda</taxon>
        <taxon>Chelicerata</taxon>
        <taxon>Arachnida</taxon>
        <taxon>Acari</taxon>
        <taxon>Parasitiformes</taxon>
        <taxon>Ixodida</taxon>
        <taxon>Ixodoidea</taxon>
        <taxon>Ixodidae</taxon>
        <taxon>Ixodinae</taxon>
        <taxon>Ixodes</taxon>
    </lineage>
</organism>
<sequence length="102" mass="10177">MNTRKPTHTTMMMVTAWLAELLARASDAPPSSSSTYLPACTLAPLGSTLCEDTWACAAAAAGAPAPAGSGGDGVVCAAPAAAGADVSRWLGDSGRGWITVRV</sequence>
<dbReference type="EMBL" id="GIFC01006386">
    <property type="protein sequence ID" value="MXU88469.1"/>
    <property type="molecule type" value="Transcribed_RNA"/>
</dbReference>
<evidence type="ECO:0000256" key="1">
    <source>
        <dbReference type="SAM" id="SignalP"/>
    </source>
</evidence>
<feature type="signal peptide" evidence="1">
    <location>
        <begin position="1"/>
        <end position="27"/>
    </location>
</feature>
<protein>
    <submittedName>
        <fullName evidence="2">Putative secreted protein</fullName>
    </submittedName>
</protein>
<evidence type="ECO:0000313" key="2">
    <source>
        <dbReference type="EMBL" id="MXU88469.1"/>
    </source>
</evidence>
<reference evidence="2" key="1">
    <citation type="submission" date="2019-12" db="EMBL/GenBank/DDBJ databases">
        <title>An insight into the sialome of adult female Ixodes ricinus ticks feeding for 6 days.</title>
        <authorList>
            <person name="Perner J."/>
            <person name="Ribeiro J.M.C."/>
        </authorList>
    </citation>
    <scope>NUCLEOTIDE SEQUENCE</scope>
    <source>
        <strain evidence="2">Semi-engorged</strain>
        <tissue evidence="2">Salivary glands</tissue>
    </source>
</reference>
<name>A0A6B0U7H8_IXORI</name>
<accession>A0A6B0U7H8</accession>
<feature type="chain" id="PRO_5025663237" evidence="1">
    <location>
        <begin position="28"/>
        <end position="102"/>
    </location>
</feature>